<protein>
    <submittedName>
        <fullName evidence="1">Uncharacterized protein</fullName>
    </submittedName>
</protein>
<evidence type="ECO:0000313" key="2">
    <source>
        <dbReference type="Proteomes" id="UP000249402"/>
    </source>
</evidence>
<keyword evidence="2" id="KW-1185">Reference proteome</keyword>
<dbReference type="OrthoDB" id="4486482at2759"/>
<evidence type="ECO:0000313" key="1">
    <source>
        <dbReference type="EMBL" id="RAK99516.1"/>
    </source>
</evidence>
<dbReference type="AlphaFoldDB" id="A0A395GVJ0"/>
<accession>A0A395GVJ0</accession>
<dbReference type="RefSeq" id="XP_025573844.1">
    <property type="nucleotide sequence ID" value="XM_025715916.1"/>
</dbReference>
<dbReference type="GeneID" id="37220781"/>
<dbReference type="VEuPathDB" id="FungiDB:BO80DRAFT_359147"/>
<reference evidence="1 2" key="1">
    <citation type="submission" date="2018-02" db="EMBL/GenBank/DDBJ databases">
        <title>The genomes of Aspergillus section Nigri reveals drivers in fungal speciation.</title>
        <authorList>
            <consortium name="DOE Joint Genome Institute"/>
            <person name="Vesth T.C."/>
            <person name="Nybo J."/>
            <person name="Theobald S."/>
            <person name="Brandl J."/>
            <person name="Frisvad J.C."/>
            <person name="Nielsen K.F."/>
            <person name="Lyhne E.K."/>
            <person name="Kogle M.E."/>
            <person name="Kuo A."/>
            <person name="Riley R."/>
            <person name="Clum A."/>
            <person name="Nolan M."/>
            <person name="Lipzen A."/>
            <person name="Salamov A."/>
            <person name="Henrissat B."/>
            <person name="Wiebenga A."/>
            <person name="De vries R.P."/>
            <person name="Grigoriev I.V."/>
            <person name="Mortensen U.H."/>
            <person name="Andersen M.R."/>
            <person name="Baker S.E."/>
        </authorList>
    </citation>
    <scope>NUCLEOTIDE SEQUENCE [LARGE SCALE GENOMIC DNA]</scope>
    <source>
        <strain evidence="1 2">CBS 121593</strain>
    </source>
</reference>
<dbReference type="Proteomes" id="UP000249402">
    <property type="component" value="Unassembled WGS sequence"/>
</dbReference>
<proteinExistence type="predicted"/>
<dbReference type="EMBL" id="KZ824446">
    <property type="protein sequence ID" value="RAK99516.1"/>
    <property type="molecule type" value="Genomic_DNA"/>
</dbReference>
<name>A0A395GVJ0_9EURO</name>
<organism evidence="1 2">
    <name type="scientific">Aspergillus ibericus CBS 121593</name>
    <dbReference type="NCBI Taxonomy" id="1448316"/>
    <lineage>
        <taxon>Eukaryota</taxon>
        <taxon>Fungi</taxon>
        <taxon>Dikarya</taxon>
        <taxon>Ascomycota</taxon>
        <taxon>Pezizomycotina</taxon>
        <taxon>Eurotiomycetes</taxon>
        <taxon>Eurotiomycetidae</taxon>
        <taxon>Eurotiales</taxon>
        <taxon>Aspergillaceae</taxon>
        <taxon>Aspergillus</taxon>
        <taxon>Aspergillus subgen. Circumdati</taxon>
    </lineage>
</organism>
<gene>
    <name evidence="1" type="ORF">BO80DRAFT_359147</name>
</gene>
<sequence>MSVTIRAEIVDLDRLIPRAVDAEHADVAALIPWVFWNADVAPRDCADDWSGEDWQFRHFFYSLEGYTYDFNEESTPNTGITAALKANETIILPRKSWKVPAQEYLRGPIQSQGMMLYSLINMIYMKLEGICEHGPKVRLELPTVQKYVIGGKRFASKTAGAATVMLKDSFIPIISFTGWFEGQTWDQFLMETLSIMLGHLARNLPRSGELQDQEVYTVGFHGSYLHIGHGLFPADTIKRVHIKGFSSEEVFDMRFSRSYNLYLKKDWLEAMRALSRLFRYLLSGEAKVSVIQAYRRGENDTEASNLET</sequence>